<evidence type="ECO:0000313" key="7">
    <source>
        <dbReference type="EMBL" id="OKH37902.1"/>
    </source>
</evidence>
<accession>A0A1U7IL49</accession>
<keyword evidence="5" id="KW-0560">Oxidoreductase</keyword>
<keyword evidence="4" id="KW-0274">FAD</keyword>
<evidence type="ECO:0000313" key="8">
    <source>
        <dbReference type="Proteomes" id="UP000185860"/>
    </source>
</evidence>
<organism evidence="7 8">
    <name type="scientific">[Phormidium ambiguum] IAM M-71</name>
    <dbReference type="NCBI Taxonomy" id="454136"/>
    <lineage>
        <taxon>Bacteria</taxon>
        <taxon>Bacillati</taxon>
        <taxon>Cyanobacteriota</taxon>
        <taxon>Cyanophyceae</taxon>
        <taxon>Oscillatoriophycideae</taxon>
        <taxon>Aerosakkonematales</taxon>
        <taxon>Aerosakkonemataceae</taxon>
        <taxon>Floridanema</taxon>
    </lineage>
</organism>
<dbReference type="GO" id="GO:0016614">
    <property type="term" value="F:oxidoreductase activity, acting on CH-OH group of donors"/>
    <property type="evidence" value="ECO:0007669"/>
    <property type="project" value="InterPro"/>
</dbReference>
<comment type="caution">
    <text evidence="7">The sequence shown here is derived from an EMBL/GenBank/DDBJ whole genome shotgun (WGS) entry which is preliminary data.</text>
</comment>
<evidence type="ECO:0000256" key="2">
    <source>
        <dbReference type="ARBA" id="ARBA00010790"/>
    </source>
</evidence>
<dbReference type="Gene3D" id="3.50.50.60">
    <property type="entry name" value="FAD/NAD(P)-binding domain"/>
    <property type="match status" value="2"/>
</dbReference>
<evidence type="ECO:0000259" key="6">
    <source>
        <dbReference type="Pfam" id="PF05199"/>
    </source>
</evidence>
<evidence type="ECO:0000256" key="3">
    <source>
        <dbReference type="ARBA" id="ARBA00022630"/>
    </source>
</evidence>
<sequence length="545" mass="61959">MKIDARSLPPDEVLETQVCIVGAGPAGIALALEFANQNFSVCLVESGGFDYDEETQSLLEGVVVGDPYPPLHEGRRRQFGGASHWWGAPNSHKDAGFRCIPLDPIDFEQRDWVPYSGWAIGRSDLDPYYERAHKLCKIGPFTYEPKDWEDKRAVRLPFKSDRMTTRISQFGSKTPFTEEYREIIKQSKNITTLLYANVVEIETDESTQAVSRLRIACLSNKQIWLKAKIVILATGGLENTRLLLASNRQQPAGLGNQNDTVGRYFMDRPILSAKLIPFDRKIFDMTALYDIYNVKGVPIMGWVKLTPEVLRQERLLNNGAQLFPRPLAHQREATLALRSLIKSIRDGKPTQDLLADLSVALRGADYIATAGFWSAIRKLPSLQRGDWSYLPYEKRRFSEFEIFYQMEQAPDPNNRVLLSSERDRLGQPKTEVHWRLNRIDIDNARRVQEIWAEEFAKAGYGKFEFSREGEPLKFEKLGMYHHMGTTRMHVNPKQGVVDANCQVHGIPNLFIASCSVFPTAGYSNPTLTILALSIRVADYVKRLMI</sequence>
<dbReference type="AlphaFoldDB" id="A0A1U7IL49"/>
<comment type="cofactor">
    <cofactor evidence="1">
        <name>FAD</name>
        <dbReference type="ChEBI" id="CHEBI:57692"/>
    </cofactor>
</comment>
<dbReference type="InterPro" id="IPR036188">
    <property type="entry name" value="FAD/NAD-bd_sf"/>
</dbReference>
<protein>
    <submittedName>
        <fullName evidence="7">GMC oxidoreductase</fullName>
    </submittedName>
</protein>
<feature type="domain" description="Glucose-methanol-choline oxidoreductase C-terminal" evidence="6">
    <location>
        <begin position="410"/>
        <end position="532"/>
    </location>
</feature>
<dbReference type="STRING" id="454136.NIES2119_12210"/>
<evidence type="ECO:0000256" key="1">
    <source>
        <dbReference type="ARBA" id="ARBA00001974"/>
    </source>
</evidence>
<dbReference type="OrthoDB" id="9787779at2"/>
<dbReference type="Proteomes" id="UP000185860">
    <property type="component" value="Unassembled WGS sequence"/>
</dbReference>
<keyword evidence="3" id="KW-0285">Flavoprotein</keyword>
<gene>
    <name evidence="7" type="ORF">NIES2119_12210</name>
</gene>
<proteinExistence type="inferred from homology"/>
<dbReference type="SUPFAM" id="SSF51905">
    <property type="entry name" value="FAD/NAD(P)-binding domain"/>
    <property type="match status" value="1"/>
</dbReference>
<dbReference type="EMBL" id="MRCE01000010">
    <property type="protein sequence ID" value="OKH37902.1"/>
    <property type="molecule type" value="Genomic_DNA"/>
</dbReference>
<dbReference type="InterPro" id="IPR051473">
    <property type="entry name" value="P2Ox-like"/>
</dbReference>
<evidence type="ECO:0000256" key="4">
    <source>
        <dbReference type="ARBA" id="ARBA00022827"/>
    </source>
</evidence>
<comment type="similarity">
    <text evidence="2">Belongs to the GMC oxidoreductase family.</text>
</comment>
<dbReference type="RefSeq" id="WP_073593743.1">
    <property type="nucleotide sequence ID" value="NZ_MRCE01000010.1"/>
</dbReference>
<dbReference type="PANTHER" id="PTHR42784:SF1">
    <property type="entry name" value="PYRANOSE 2-OXIDASE"/>
    <property type="match status" value="1"/>
</dbReference>
<evidence type="ECO:0000256" key="5">
    <source>
        <dbReference type="ARBA" id="ARBA00023002"/>
    </source>
</evidence>
<dbReference type="InterPro" id="IPR007867">
    <property type="entry name" value="GMC_OxRtase_C"/>
</dbReference>
<dbReference type="Pfam" id="PF05199">
    <property type="entry name" value="GMC_oxred_C"/>
    <property type="match status" value="1"/>
</dbReference>
<name>A0A1U7IL49_9CYAN</name>
<dbReference type="PANTHER" id="PTHR42784">
    <property type="entry name" value="PYRANOSE 2-OXIDASE"/>
    <property type="match status" value="1"/>
</dbReference>
<reference evidence="7 8" key="1">
    <citation type="submission" date="2016-11" db="EMBL/GenBank/DDBJ databases">
        <title>Draft Genome Sequences of Nine Cyanobacterial Strains from Diverse Habitats.</title>
        <authorList>
            <person name="Zhu T."/>
            <person name="Hou S."/>
            <person name="Lu X."/>
            <person name="Hess W.R."/>
        </authorList>
    </citation>
    <scope>NUCLEOTIDE SEQUENCE [LARGE SCALE GENOMIC DNA]</scope>
    <source>
        <strain evidence="7 8">IAM M-71</strain>
    </source>
</reference>